<dbReference type="Gene3D" id="1.10.510.10">
    <property type="entry name" value="Transferase(Phosphotransferase) domain 1"/>
    <property type="match status" value="1"/>
</dbReference>
<feature type="transmembrane region" description="Helical" evidence="12">
    <location>
        <begin position="660"/>
        <end position="680"/>
    </location>
</feature>
<feature type="transmembrane region" description="Helical" evidence="12">
    <location>
        <begin position="692"/>
        <end position="712"/>
    </location>
</feature>
<dbReference type="InterPro" id="IPR036259">
    <property type="entry name" value="MFS_trans_sf"/>
</dbReference>
<dbReference type="InterPro" id="IPR017441">
    <property type="entry name" value="Protein_kinase_ATP_BS"/>
</dbReference>
<keyword evidence="6 10" id="KW-0067">ATP-binding</keyword>
<evidence type="ECO:0000313" key="14">
    <source>
        <dbReference type="EMBL" id="MFC7304104.1"/>
    </source>
</evidence>
<dbReference type="Proteomes" id="UP001596523">
    <property type="component" value="Unassembled WGS sequence"/>
</dbReference>
<feature type="transmembrane region" description="Helical" evidence="12">
    <location>
        <begin position="419"/>
        <end position="438"/>
    </location>
</feature>
<feature type="transmembrane region" description="Helical" evidence="12">
    <location>
        <begin position="445"/>
        <end position="464"/>
    </location>
</feature>
<feature type="transmembrane region" description="Helical" evidence="12">
    <location>
        <begin position="781"/>
        <end position="800"/>
    </location>
</feature>
<gene>
    <name evidence="14" type="ORF">ACFQVC_07740</name>
</gene>
<evidence type="ECO:0000256" key="10">
    <source>
        <dbReference type="PROSITE-ProRule" id="PRU10141"/>
    </source>
</evidence>
<dbReference type="InterPro" id="IPR011701">
    <property type="entry name" value="MFS"/>
</dbReference>
<evidence type="ECO:0000256" key="11">
    <source>
        <dbReference type="SAM" id="MobiDB-lite"/>
    </source>
</evidence>
<feature type="transmembrane region" description="Helical" evidence="12">
    <location>
        <begin position="380"/>
        <end position="399"/>
    </location>
</feature>
<evidence type="ECO:0000256" key="7">
    <source>
        <dbReference type="ARBA" id="ARBA00022989"/>
    </source>
</evidence>
<keyword evidence="5 10" id="KW-0547">Nucleotide-binding</keyword>
<dbReference type="PANTHER" id="PTHR42718:SF46">
    <property type="entry name" value="BLR6921 PROTEIN"/>
    <property type="match status" value="1"/>
</dbReference>
<evidence type="ECO:0000256" key="2">
    <source>
        <dbReference type="ARBA" id="ARBA00022448"/>
    </source>
</evidence>
<dbReference type="Gene3D" id="1.20.1250.20">
    <property type="entry name" value="MFS general substrate transporter like domains"/>
    <property type="match status" value="1"/>
</dbReference>
<dbReference type="Pfam" id="PF07690">
    <property type="entry name" value="MFS_1"/>
    <property type="match status" value="1"/>
</dbReference>
<accession>A0ABW2JDJ4</accession>
<keyword evidence="15" id="KW-1185">Reference proteome</keyword>
<dbReference type="SUPFAM" id="SSF103473">
    <property type="entry name" value="MFS general substrate transporter"/>
    <property type="match status" value="1"/>
</dbReference>
<proteinExistence type="predicted"/>
<evidence type="ECO:0000256" key="3">
    <source>
        <dbReference type="ARBA" id="ARBA00022475"/>
    </source>
</evidence>
<dbReference type="Pfam" id="PF00069">
    <property type="entry name" value="Pkinase"/>
    <property type="match status" value="1"/>
</dbReference>
<dbReference type="PROSITE" id="PS50011">
    <property type="entry name" value="PROTEIN_KINASE_DOM"/>
    <property type="match status" value="1"/>
</dbReference>
<dbReference type="PROSITE" id="PS00108">
    <property type="entry name" value="PROTEIN_KINASE_ST"/>
    <property type="match status" value="1"/>
</dbReference>
<protein>
    <submittedName>
        <fullName evidence="14">MFS transporter</fullName>
    </submittedName>
</protein>
<evidence type="ECO:0000256" key="12">
    <source>
        <dbReference type="SAM" id="Phobius"/>
    </source>
</evidence>
<feature type="transmembrane region" description="Helical" evidence="12">
    <location>
        <begin position="507"/>
        <end position="524"/>
    </location>
</feature>
<evidence type="ECO:0000256" key="1">
    <source>
        <dbReference type="ARBA" id="ARBA00004651"/>
    </source>
</evidence>
<keyword evidence="7 12" id="KW-1133">Transmembrane helix</keyword>
<dbReference type="PROSITE" id="PS00107">
    <property type="entry name" value="PROTEIN_KINASE_ATP"/>
    <property type="match status" value="1"/>
</dbReference>
<keyword evidence="2" id="KW-0813">Transport</keyword>
<keyword evidence="9" id="KW-0046">Antibiotic resistance</keyword>
<evidence type="ECO:0000313" key="15">
    <source>
        <dbReference type="Proteomes" id="UP001596523"/>
    </source>
</evidence>
<dbReference type="InterPro" id="IPR011009">
    <property type="entry name" value="Kinase-like_dom_sf"/>
</dbReference>
<keyword evidence="3" id="KW-1003">Cell membrane</keyword>
<feature type="transmembrane region" description="Helical" evidence="12">
    <location>
        <begin position="566"/>
        <end position="585"/>
    </location>
</feature>
<dbReference type="PANTHER" id="PTHR42718">
    <property type="entry name" value="MAJOR FACILITATOR SUPERFAMILY MULTIDRUG TRANSPORTER MFSC"/>
    <property type="match status" value="1"/>
</dbReference>
<dbReference type="SMART" id="SM00220">
    <property type="entry name" value="S_TKc"/>
    <property type="match status" value="1"/>
</dbReference>
<evidence type="ECO:0000259" key="13">
    <source>
        <dbReference type="PROSITE" id="PS50011"/>
    </source>
</evidence>
<feature type="transmembrane region" description="Helical" evidence="12">
    <location>
        <begin position="476"/>
        <end position="495"/>
    </location>
</feature>
<feature type="transmembrane region" description="Helical" evidence="12">
    <location>
        <begin position="597"/>
        <end position="615"/>
    </location>
</feature>
<dbReference type="RefSeq" id="WP_381827960.1">
    <property type="nucleotide sequence ID" value="NZ_JBHTCF010000002.1"/>
</dbReference>
<dbReference type="SUPFAM" id="SSF56112">
    <property type="entry name" value="Protein kinase-like (PK-like)"/>
    <property type="match status" value="1"/>
</dbReference>
<feature type="transmembrane region" description="Helical" evidence="12">
    <location>
        <begin position="635"/>
        <end position="654"/>
    </location>
</feature>
<feature type="binding site" evidence="10">
    <location>
        <position position="43"/>
    </location>
    <ligand>
        <name>ATP</name>
        <dbReference type="ChEBI" id="CHEBI:30616"/>
    </ligand>
</feature>
<dbReference type="Gene3D" id="3.30.200.20">
    <property type="entry name" value="Phosphorylase Kinase, domain 1"/>
    <property type="match status" value="1"/>
</dbReference>
<evidence type="ECO:0000256" key="4">
    <source>
        <dbReference type="ARBA" id="ARBA00022692"/>
    </source>
</evidence>
<dbReference type="CDD" id="cd14014">
    <property type="entry name" value="STKc_PknB_like"/>
    <property type="match status" value="1"/>
</dbReference>
<feature type="domain" description="Protein kinase" evidence="13">
    <location>
        <begin position="15"/>
        <end position="279"/>
    </location>
</feature>
<reference evidence="15" key="1">
    <citation type="journal article" date="2019" name="Int. J. Syst. Evol. Microbiol.">
        <title>The Global Catalogue of Microorganisms (GCM) 10K type strain sequencing project: providing services to taxonomists for standard genome sequencing and annotation.</title>
        <authorList>
            <consortium name="The Broad Institute Genomics Platform"/>
            <consortium name="The Broad Institute Genome Sequencing Center for Infectious Disease"/>
            <person name="Wu L."/>
            <person name="Ma J."/>
        </authorList>
    </citation>
    <scope>NUCLEOTIDE SEQUENCE [LARGE SCALE GENOMIC DNA]</scope>
    <source>
        <strain evidence="15">SYNS20</strain>
    </source>
</reference>
<evidence type="ECO:0000256" key="9">
    <source>
        <dbReference type="ARBA" id="ARBA00023251"/>
    </source>
</evidence>
<evidence type="ECO:0000256" key="5">
    <source>
        <dbReference type="ARBA" id="ARBA00022741"/>
    </source>
</evidence>
<dbReference type="InterPro" id="IPR000719">
    <property type="entry name" value="Prot_kinase_dom"/>
</dbReference>
<sequence>MDQLIAEDPARIGAYRLIARLGAGGMGLVYLGRSEAGRTVAVKVVQEEYAQHHEFRRRFAREVAAARRVGGSWTAAVLDADTQAPVPWVATQYIPGPDLQTVVADDFGPLPEDSLRVLANRLALALEAVHRAGLLHRDLKPSNVLVTVDGPRLIDFGIVRALDSISGDSLHTRTGMLIGSPGFMSPEQVRGHQLTPASDVFCLGAVLVYAATGRLLFGAGDTALHAHLFRIAEDEADLSGLPASLAELVAACLHKDPAQRPTPAQIAARTDGDDGNVWLPGEVLAQLGRHAAQLLDFAPEVRAGAATAALAESPAEGPAESPAHSPAESPTQSPAAQPDTLIAPAQPEAPAHTPTVPAQSGPARDEGQVPAAAPARSRKWGLAALALAQLMVLVDATTYTLATESLGGGSASNREYPPVYAHLLAFVGLLLLGGRLVDLVGRRRILVIGLSGFAAASAVGGSTGSYDGDMQVVTRALQGGFGALVTASVLAQVLTGSADRQERRRALGVYAAVVGSGSAVALFVDQQLDLPSSYVPHYTNVLLAAIALLGLRALPHDPPRRTGQRLDMTGVLLSALGLASFVYGFVKAGSFGWSHPFVLGMFASGSTLFAVFLWWQTKTSSPLLAPHIIRDRHRLGGLLTLVLVQAGINAGFVIDTTSQDVARLSLLLMIAATVLGTSRLPARLLPHDTPRFLTVTGVLTTALGLVVLWGSFGTYTVYTAQLLPAMFVTGLGTGLTLRSLFATATAGIAPEHVGAASAAVFVAQQVGEAIGLGFLERHGHVLNWMLPGLLLAALTAALMLRARGAEKP</sequence>
<name>A0ABW2JDJ4_9ACTN</name>
<dbReference type="InterPro" id="IPR008271">
    <property type="entry name" value="Ser/Thr_kinase_AS"/>
</dbReference>
<organism evidence="14 15">
    <name type="scientific">Streptomyces monticola</name>
    <dbReference type="NCBI Taxonomy" id="2666263"/>
    <lineage>
        <taxon>Bacteria</taxon>
        <taxon>Bacillati</taxon>
        <taxon>Actinomycetota</taxon>
        <taxon>Actinomycetes</taxon>
        <taxon>Kitasatosporales</taxon>
        <taxon>Streptomycetaceae</taxon>
        <taxon>Streptomyces</taxon>
    </lineage>
</organism>
<comment type="subcellular location">
    <subcellularLocation>
        <location evidence="1">Cell membrane</location>
        <topology evidence="1">Multi-pass membrane protein</topology>
    </subcellularLocation>
</comment>
<evidence type="ECO:0000256" key="6">
    <source>
        <dbReference type="ARBA" id="ARBA00022840"/>
    </source>
</evidence>
<feature type="transmembrane region" description="Helical" evidence="12">
    <location>
        <begin position="536"/>
        <end position="554"/>
    </location>
</feature>
<comment type="caution">
    <text evidence="14">The sequence shown here is derived from an EMBL/GenBank/DDBJ whole genome shotgun (WGS) entry which is preliminary data.</text>
</comment>
<evidence type="ECO:0000256" key="8">
    <source>
        <dbReference type="ARBA" id="ARBA00023136"/>
    </source>
</evidence>
<dbReference type="EMBL" id="JBHTCF010000002">
    <property type="protein sequence ID" value="MFC7304104.1"/>
    <property type="molecule type" value="Genomic_DNA"/>
</dbReference>
<keyword evidence="4 12" id="KW-0812">Transmembrane</keyword>
<keyword evidence="8 12" id="KW-0472">Membrane</keyword>
<feature type="region of interest" description="Disordered" evidence="11">
    <location>
        <begin position="308"/>
        <end position="372"/>
    </location>
</feature>